<dbReference type="RefSeq" id="WP_211862012.1">
    <property type="nucleotide sequence ID" value="NZ_JAAEDM010000023.1"/>
</dbReference>
<gene>
    <name evidence="12" type="ORF">GXW76_10675</name>
</gene>
<evidence type="ECO:0000256" key="3">
    <source>
        <dbReference type="ARBA" id="ARBA00011048"/>
    </source>
</evidence>
<dbReference type="EMBL" id="JAAEDM010000023">
    <property type="protein sequence ID" value="MBR0671635.1"/>
    <property type="molecule type" value="Genomic_DNA"/>
</dbReference>
<evidence type="ECO:0000313" key="12">
    <source>
        <dbReference type="EMBL" id="MBR0671635.1"/>
    </source>
</evidence>
<evidence type="ECO:0000313" key="13">
    <source>
        <dbReference type="Proteomes" id="UP001138751"/>
    </source>
</evidence>
<dbReference type="GO" id="GO:0010181">
    <property type="term" value="F:FMN binding"/>
    <property type="evidence" value="ECO:0007669"/>
    <property type="project" value="InterPro"/>
</dbReference>
<dbReference type="GO" id="GO:0046872">
    <property type="term" value="F:metal ion binding"/>
    <property type="evidence" value="ECO:0007669"/>
    <property type="project" value="UniProtKB-KW"/>
</dbReference>
<dbReference type="Gene3D" id="3.40.50.720">
    <property type="entry name" value="NAD(P)-binding Rossmann-like Domain"/>
    <property type="match status" value="1"/>
</dbReference>
<dbReference type="AlphaFoldDB" id="A0A9X9WWV6"/>
<reference evidence="12" key="1">
    <citation type="submission" date="2020-01" db="EMBL/GenBank/DDBJ databases">
        <authorList>
            <person name="Rat A."/>
        </authorList>
    </citation>
    <scope>NUCLEOTIDE SEQUENCE</scope>
    <source>
        <strain evidence="12">LMG 31231</strain>
    </source>
</reference>
<keyword evidence="5" id="KW-0288">FMN</keyword>
<evidence type="ECO:0000256" key="8">
    <source>
        <dbReference type="ARBA" id="ARBA00023004"/>
    </source>
</evidence>
<evidence type="ECO:0000256" key="9">
    <source>
        <dbReference type="ARBA" id="ARBA00023014"/>
    </source>
</evidence>
<evidence type="ECO:0000256" key="4">
    <source>
        <dbReference type="ARBA" id="ARBA00022630"/>
    </source>
</evidence>
<protein>
    <submittedName>
        <fullName evidence="12">FAD-dependent oxidoreductase</fullName>
    </submittedName>
</protein>
<dbReference type="PANTHER" id="PTHR42917:SF2">
    <property type="entry name" value="2,4-DIENOYL-COA REDUCTASE [(2E)-ENOYL-COA-PRODUCING]"/>
    <property type="match status" value="1"/>
</dbReference>
<dbReference type="InterPro" id="IPR051793">
    <property type="entry name" value="NADH:flavin_oxidoreductase"/>
</dbReference>
<keyword evidence="9" id="KW-0411">Iron-sulfur</keyword>
<dbReference type="SUPFAM" id="SSF51395">
    <property type="entry name" value="FMN-linked oxidoreductases"/>
    <property type="match status" value="1"/>
</dbReference>
<dbReference type="PRINTS" id="PR00368">
    <property type="entry name" value="FADPNR"/>
</dbReference>
<reference evidence="12" key="2">
    <citation type="journal article" date="2021" name="Syst. Appl. Microbiol.">
        <title>Roseomonas hellenica sp. nov., isolated from roots of wild-growing Alkanna tinctoria.</title>
        <authorList>
            <person name="Rat A."/>
            <person name="Naranjo H.D."/>
            <person name="Lebbe L."/>
            <person name="Cnockaert M."/>
            <person name="Krigas N."/>
            <person name="Grigoriadou K."/>
            <person name="Maloupa E."/>
            <person name="Willems A."/>
        </authorList>
    </citation>
    <scope>NUCLEOTIDE SEQUENCE</scope>
    <source>
        <strain evidence="12">LMG 31231</strain>
    </source>
</reference>
<evidence type="ECO:0000256" key="5">
    <source>
        <dbReference type="ARBA" id="ARBA00022643"/>
    </source>
</evidence>
<keyword evidence="8" id="KW-0408">Iron</keyword>
<comment type="similarity">
    <text evidence="3">In the N-terminal section; belongs to the NADH:flavin oxidoreductase/NADH oxidase family.</text>
</comment>
<evidence type="ECO:0000259" key="10">
    <source>
        <dbReference type="Pfam" id="PF00724"/>
    </source>
</evidence>
<evidence type="ECO:0000256" key="6">
    <source>
        <dbReference type="ARBA" id="ARBA00022723"/>
    </source>
</evidence>
<dbReference type="SUPFAM" id="SSF51905">
    <property type="entry name" value="FAD/NAD(P)-binding domain"/>
    <property type="match status" value="1"/>
</dbReference>
<accession>A0A9X9WWV6</accession>
<keyword evidence="4" id="KW-0285">Flavoprotein</keyword>
<evidence type="ECO:0000256" key="1">
    <source>
        <dbReference type="ARBA" id="ARBA00001917"/>
    </source>
</evidence>
<dbReference type="Gene3D" id="3.50.50.60">
    <property type="entry name" value="FAD/NAD(P)-binding domain"/>
    <property type="match status" value="1"/>
</dbReference>
<dbReference type="GO" id="GO:0051536">
    <property type="term" value="F:iron-sulfur cluster binding"/>
    <property type="evidence" value="ECO:0007669"/>
    <property type="project" value="UniProtKB-KW"/>
</dbReference>
<proteinExistence type="inferred from homology"/>
<name>A0A9X9WWV6_9PROT</name>
<dbReference type="CDD" id="cd04734">
    <property type="entry name" value="OYE_like_3_FMN"/>
    <property type="match status" value="1"/>
</dbReference>
<dbReference type="Pfam" id="PF00724">
    <property type="entry name" value="Oxidored_FMN"/>
    <property type="match status" value="1"/>
</dbReference>
<feature type="domain" description="FAD/NAD(P)-binding" evidence="11">
    <location>
        <begin position="395"/>
        <end position="632"/>
    </location>
</feature>
<sequence>MTAEFPHVQQPLRVGGLTFRNRILVPAHTTNFGHDHMPSERHLHYHLARARGGVGAIIFESIRVHRNSLGRPPAVCGFDPACIEPFRRIVTAVQAEGAKILGQIIHLGRHIDGDFERTVSWGASAIPWTTTAAPPRPMDLEDMAAATEGHVVTARNLVAAGFDGIELQIAHGHLLQQFLSPLSNQRTDEFGGSLENRMRFPLAVLRAVREAVGRDYCLGIRVSGDEYVEGGLHLDEMLQVVTAMAQAVKVDFVNVSHAAYHGSYSLATQIADMAFDVAPFRELPRAIRATLRGAGFDTPVFAVCRFDSLAQAEATLAAGDADAIGMARAHIAEPALVRKTLEGRAEEIRPCIACNQGCAGMLEKNVPIRCLVNPMAGMEGVWAEPAHDRAAQPKRVLVVGGGPAGLEAAGVAAARGHRVTLWEAGARLGGQLAWLEGVPKRREFLRLVEAQTAVLARHGVQVETGRTATVEAIAAFGADQVVLATGSVNAPSPVSDAGLSLTLEEATEAPERLGTTIAVHDLTGEFSTLGLVEYLADLGRSVTVFTPAAAFAWRTTIYSTLGNLKRLRERKVRLALLRKVHRWDGARLSVEDVSTGEVEDLPGFTGLVVARHRIANDGLLAELKALGVPVKPIGDCLAPRTALEAVYQGHELARAI</sequence>
<comment type="cofactor">
    <cofactor evidence="1">
        <name>FMN</name>
        <dbReference type="ChEBI" id="CHEBI:58210"/>
    </cofactor>
</comment>
<dbReference type="InterPro" id="IPR001155">
    <property type="entry name" value="OxRdtase_FMN_N"/>
</dbReference>
<feature type="domain" description="NADH:flavin oxidoreductase/NADH oxidase N-terminal" evidence="10">
    <location>
        <begin position="10"/>
        <end position="346"/>
    </location>
</feature>
<evidence type="ECO:0000256" key="7">
    <source>
        <dbReference type="ARBA" id="ARBA00023002"/>
    </source>
</evidence>
<dbReference type="Gene3D" id="3.20.20.70">
    <property type="entry name" value="Aldolase class I"/>
    <property type="match status" value="1"/>
</dbReference>
<keyword evidence="7" id="KW-0560">Oxidoreductase</keyword>
<keyword evidence="6" id="KW-0479">Metal-binding</keyword>
<dbReference type="PANTHER" id="PTHR42917">
    <property type="entry name" value="2,4-DIENOYL-COA REDUCTASE"/>
    <property type="match status" value="1"/>
</dbReference>
<dbReference type="InterPro" id="IPR023753">
    <property type="entry name" value="FAD/NAD-binding_dom"/>
</dbReference>
<dbReference type="GO" id="GO:0016491">
    <property type="term" value="F:oxidoreductase activity"/>
    <property type="evidence" value="ECO:0007669"/>
    <property type="project" value="UniProtKB-KW"/>
</dbReference>
<dbReference type="InterPro" id="IPR036188">
    <property type="entry name" value="FAD/NAD-bd_sf"/>
</dbReference>
<comment type="cofactor">
    <cofactor evidence="2">
        <name>[4Fe-4S] cluster</name>
        <dbReference type="ChEBI" id="CHEBI:49883"/>
    </cofactor>
</comment>
<evidence type="ECO:0000259" key="11">
    <source>
        <dbReference type="Pfam" id="PF07992"/>
    </source>
</evidence>
<dbReference type="Pfam" id="PF07992">
    <property type="entry name" value="Pyr_redox_2"/>
    <property type="match status" value="1"/>
</dbReference>
<dbReference type="SUPFAM" id="SSF51971">
    <property type="entry name" value="Nucleotide-binding domain"/>
    <property type="match status" value="1"/>
</dbReference>
<dbReference type="Proteomes" id="UP001138751">
    <property type="component" value="Unassembled WGS sequence"/>
</dbReference>
<keyword evidence="13" id="KW-1185">Reference proteome</keyword>
<evidence type="ECO:0000256" key="2">
    <source>
        <dbReference type="ARBA" id="ARBA00001966"/>
    </source>
</evidence>
<organism evidence="12 13">
    <name type="scientific">Neoroseomonas soli</name>
    <dbReference type="NCBI Taxonomy" id="1081025"/>
    <lineage>
        <taxon>Bacteria</taxon>
        <taxon>Pseudomonadati</taxon>
        <taxon>Pseudomonadota</taxon>
        <taxon>Alphaproteobacteria</taxon>
        <taxon>Acetobacterales</taxon>
        <taxon>Acetobacteraceae</taxon>
        <taxon>Neoroseomonas</taxon>
    </lineage>
</organism>
<comment type="caution">
    <text evidence="12">The sequence shown here is derived from an EMBL/GenBank/DDBJ whole genome shotgun (WGS) entry which is preliminary data.</text>
</comment>
<dbReference type="InterPro" id="IPR013785">
    <property type="entry name" value="Aldolase_TIM"/>
</dbReference>